<evidence type="ECO:0000313" key="2">
    <source>
        <dbReference type="EMBL" id="KGN79768.1"/>
    </source>
</evidence>
<proteinExistence type="predicted"/>
<keyword evidence="1" id="KW-0812">Transmembrane</keyword>
<accession>A0A0A2ELF5</accession>
<gene>
    <name evidence="2" type="ORF">HQ35_07130</name>
</gene>
<evidence type="ECO:0000256" key="1">
    <source>
        <dbReference type="SAM" id="Phobius"/>
    </source>
</evidence>
<reference evidence="2 3" key="1">
    <citation type="submission" date="2014-08" db="EMBL/GenBank/DDBJ databases">
        <title>Porphyromonas cangingivalis strain:COT-109_OH1386 Genome sequencing.</title>
        <authorList>
            <person name="Wallis C."/>
            <person name="Deusch O."/>
            <person name="O'Flynn C."/>
            <person name="Davis I."/>
            <person name="Jospin G."/>
            <person name="Darling A.E."/>
            <person name="Coil D.A."/>
            <person name="Alexiev A."/>
            <person name="Horsfall A."/>
            <person name="Kirkwood N."/>
            <person name="Harris S."/>
            <person name="Eisen J.A."/>
        </authorList>
    </citation>
    <scope>NUCLEOTIDE SEQUENCE [LARGE SCALE GENOMIC DNA]</scope>
    <source>
        <strain evidence="3">COT-109 OH1386</strain>
    </source>
</reference>
<feature type="transmembrane region" description="Helical" evidence="1">
    <location>
        <begin position="78"/>
        <end position="96"/>
    </location>
</feature>
<sequence>MKENTTYTTLLEKYLDGTTTTQEEELLLRELESRPADGLSSSERAILVMLGGAATARASFASEAMTSTPKLHLSRTKVWWLTIGSVAAAAMLTLLVKPWTGDNVSLPASEFGYQAGKQIESEDEAILLAEELLAGVVYDPIEEIEW</sequence>
<protein>
    <submittedName>
        <fullName evidence="2">Uncharacterized protein</fullName>
    </submittedName>
</protein>
<keyword evidence="1" id="KW-0472">Membrane</keyword>
<organism evidence="2 3">
    <name type="scientific">Porphyromonas cangingivalis</name>
    <dbReference type="NCBI Taxonomy" id="36874"/>
    <lineage>
        <taxon>Bacteria</taxon>
        <taxon>Pseudomonadati</taxon>
        <taxon>Bacteroidota</taxon>
        <taxon>Bacteroidia</taxon>
        <taxon>Bacteroidales</taxon>
        <taxon>Porphyromonadaceae</taxon>
        <taxon>Porphyromonas</taxon>
    </lineage>
</organism>
<evidence type="ECO:0000313" key="3">
    <source>
        <dbReference type="Proteomes" id="UP000030125"/>
    </source>
</evidence>
<comment type="caution">
    <text evidence="2">The sequence shown here is derived from an EMBL/GenBank/DDBJ whole genome shotgun (WGS) entry which is preliminary data.</text>
</comment>
<dbReference type="AlphaFoldDB" id="A0A0A2ELF5"/>
<dbReference type="EMBL" id="JQJD01000047">
    <property type="protein sequence ID" value="KGN79768.1"/>
    <property type="molecule type" value="Genomic_DNA"/>
</dbReference>
<dbReference type="RefSeq" id="WP_036852070.1">
    <property type="nucleotide sequence ID" value="NZ_CALTZT010000007.1"/>
</dbReference>
<dbReference type="Proteomes" id="UP000030125">
    <property type="component" value="Unassembled WGS sequence"/>
</dbReference>
<keyword evidence="1" id="KW-1133">Transmembrane helix</keyword>
<dbReference type="STRING" id="36874.HQ34_05680"/>
<keyword evidence="3" id="KW-1185">Reference proteome</keyword>
<name>A0A0A2ELF5_PORCN</name>